<proteinExistence type="inferred from homology"/>
<dbReference type="SMART" id="SM00100">
    <property type="entry name" value="cNMP"/>
    <property type="match status" value="1"/>
</dbReference>
<comment type="subcellular location">
    <subcellularLocation>
        <location evidence="1">Cell membrane</location>
        <topology evidence="1">Multi-pass membrane protein</topology>
    </subcellularLocation>
</comment>
<evidence type="ECO:0000256" key="4">
    <source>
        <dbReference type="ARBA" id="ARBA00022475"/>
    </source>
</evidence>
<dbReference type="Proteomes" id="UP000029120">
    <property type="component" value="Chromosome 8"/>
</dbReference>
<keyword evidence="9" id="KW-1133">Transmembrane helix</keyword>
<evidence type="ECO:0000256" key="13">
    <source>
        <dbReference type="ARBA" id="ARBA00023149"/>
    </source>
</evidence>
<reference evidence="18" key="1">
    <citation type="journal article" date="2015" name="Nat. Plants">
        <title>Genome expansion of Arabis alpina linked with retrotransposition and reduced symmetric DNA methylation.</title>
        <authorList>
            <person name="Willing E.M."/>
            <person name="Rawat V."/>
            <person name="Mandakova T."/>
            <person name="Maumus F."/>
            <person name="James G.V."/>
            <person name="Nordstroem K.J."/>
            <person name="Becker C."/>
            <person name="Warthmann N."/>
            <person name="Chica C."/>
            <person name="Szarzynska B."/>
            <person name="Zytnicki M."/>
            <person name="Albani M.C."/>
            <person name="Kiefer C."/>
            <person name="Bergonzi S."/>
            <person name="Castaings L."/>
            <person name="Mateos J.L."/>
            <person name="Berns M.C."/>
            <person name="Bujdoso N."/>
            <person name="Piofczyk T."/>
            <person name="de Lorenzo L."/>
            <person name="Barrero-Sicilia C."/>
            <person name="Mateos I."/>
            <person name="Piednoel M."/>
            <person name="Hagmann J."/>
            <person name="Chen-Min-Tao R."/>
            <person name="Iglesias-Fernandez R."/>
            <person name="Schuster S.C."/>
            <person name="Alonso-Blanco C."/>
            <person name="Roudier F."/>
            <person name="Carbonero P."/>
            <person name="Paz-Ares J."/>
            <person name="Davis S.J."/>
            <person name="Pecinka A."/>
            <person name="Quesneville H."/>
            <person name="Colot V."/>
            <person name="Lysak M.A."/>
            <person name="Weigel D."/>
            <person name="Coupland G."/>
            <person name="Schneeberger K."/>
        </authorList>
    </citation>
    <scope>NUCLEOTIDE SEQUENCE [LARGE SCALE GENOMIC DNA]</scope>
    <source>
        <strain evidence="18">cv. Pajares</strain>
    </source>
</reference>
<dbReference type="GO" id="GO:0034220">
    <property type="term" value="P:monoatomic ion transmembrane transport"/>
    <property type="evidence" value="ECO:0007669"/>
    <property type="project" value="UniProtKB-KW"/>
</dbReference>
<comment type="similarity">
    <text evidence="2">Belongs to the cyclic nucleotide-gated cation channel (TC 1.A.1.5) family.</text>
</comment>
<evidence type="ECO:0000313" key="18">
    <source>
        <dbReference type="Proteomes" id="UP000029120"/>
    </source>
</evidence>
<keyword evidence="10" id="KW-0547">Nucleotide-binding</keyword>
<dbReference type="Pfam" id="PF00027">
    <property type="entry name" value="cNMP_binding"/>
    <property type="match status" value="1"/>
</dbReference>
<keyword evidence="5" id="KW-0140">cGMP</keyword>
<keyword evidence="10" id="KW-0142">cGMP-binding</keyword>
<evidence type="ECO:0000256" key="7">
    <source>
        <dbReference type="ARBA" id="ARBA00022692"/>
    </source>
</evidence>
<dbReference type="InterPro" id="IPR000595">
    <property type="entry name" value="cNMP-bd_dom"/>
</dbReference>
<evidence type="ECO:0000313" key="17">
    <source>
        <dbReference type="EMBL" id="KFK25719.1"/>
    </source>
</evidence>
<evidence type="ECO:0000256" key="14">
    <source>
        <dbReference type="ARBA" id="ARBA00023286"/>
    </source>
</evidence>
<evidence type="ECO:0000256" key="5">
    <source>
        <dbReference type="ARBA" id="ARBA00022535"/>
    </source>
</evidence>
<dbReference type="AlphaFoldDB" id="A0A087G767"/>
<evidence type="ECO:0000256" key="10">
    <source>
        <dbReference type="ARBA" id="ARBA00022992"/>
    </source>
</evidence>
<dbReference type="GO" id="GO:0005516">
    <property type="term" value="F:calmodulin binding"/>
    <property type="evidence" value="ECO:0007669"/>
    <property type="project" value="UniProtKB-KW"/>
</dbReference>
<dbReference type="EMBL" id="CM002876">
    <property type="protein sequence ID" value="KFK25719.1"/>
    <property type="molecule type" value="Genomic_DNA"/>
</dbReference>
<keyword evidence="15" id="KW-0407">Ion channel</keyword>
<evidence type="ECO:0000256" key="12">
    <source>
        <dbReference type="ARBA" id="ARBA00023136"/>
    </source>
</evidence>
<evidence type="ECO:0000256" key="3">
    <source>
        <dbReference type="ARBA" id="ARBA00022448"/>
    </source>
</evidence>
<evidence type="ECO:0000256" key="15">
    <source>
        <dbReference type="ARBA" id="ARBA00023303"/>
    </source>
</evidence>
<dbReference type="PANTHER" id="PTHR45651:SF39">
    <property type="entry name" value="CYCLIC NUCLEOTIDE-GATED ION CHANNEL 18"/>
    <property type="match status" value="1"/>
</dbReference>
<sequence>MKFRTAFFARSSRVFGLGELVMDSREIAKRYLTTDFFIDVAAMLPLPQLRSGELREETLKNGRDIVNYLKNFKNVSVDSYNINGLQHAVSMKKQSSILYLQTYAVKSSAIFVSPLSAGDDQLLDAICGCLVSSLSTAATYIFREGDPVNEMLFVIRGQIESSTTNGGRSGFFNQTTLRPGDFYGEELLTWALMPNSTLNLPSSTQSVRALSEVEAFALSAEDLKFVAHQFKRLQSKKLQHAFRYTIVRR</sequence>
<evidence type="ECO:0000256" key="11">
    <source>
        <dbReference type="ARBA" id="ARBA00023065"/>
    </source>
</evidence>
<evidence type="ECO:0000259" key="16">
    <source>
        <dbReference type="PROSITE" id="PS50042"/>
    </source>
</evidence>
<evidence type="ECO:0000256" key="2">
    <source>
        <dbReference type="ARBA" id="ARBA00010486"/>
    </source>
</evidence>
<dbReference type="GO" id="GO:0030553">
    <property type="term" value="F:cGMP binding"/>
    <property type="evidence" value="ECO:0007669"/>
    <property type="project" value="UniProtKB-KW"/>
</dbReference>
<name>A0A087G767_ARAAL</name>
<keyword evidence="8" id="KW-0112">Calmodulin-binding</keyword>
<evidence type="ECO:0000256" key="9">
    <source>
        <dbReference type="ARBA" id="ARBA00022989"/>
    </source>
</evidence>
<gene>
    <name evidence="17" type="ordered locus">AALP_Aa8g150800</name>
</gene>
<keyword evidence="14" id="KW-1071">Ligand-gated ion channel</keyword>
<dbReference type="GO" id="GO:0030552">
    <property type="term" value="F:cAMP binding"/>
    <property type="evidence" value="ECO:0007669"/>
    <property type="project" value="UniProtKB-KW"/>
</dbReference>
<dbReference type="InterPro" id="IPR014710">
    <property type="entry name" value="RmlC-like_jellyroll"/>
</dbReference>
<accession>A0A087G767</accession>
<keyword evidence="18" id="KW-1185">Reference proteome</keyword>
<keyword evidence="3" id="KW-0813">Transport</keyword>
<evidence type="ECO:0000256" key="6">
    <source>
        <dbReference type="ARBA" id="ARBA00022566"/>
    </source>
</evidence>
<dbReference type="GO" id="GO:0005886">
    <property type="term" value="C:plasma membrane"/>
    <property type="evidence" value="ECO:0007669"/>
    <property type="project" value="UniProtKB-SubCell"/>
</dbReference>
<dbReference type="CDD" id="cd00038">
    <property type="entry name" value="CAP_ED"/>
    <property type="match status" value="1"/>
</dbReference>
<evidence type="ECO:0000256" key="1">
    <source>
        <dbReference type="ARBA" id="ARBA00004651"/>
    </source>
</evidence>
<dbReference type="eggNOG" id="KOG0498">
    <property type="taxonomic scope" value="Eukaryota"/>
</dbReference>
<dbReference type="OrthoDB" id="421226at2759"/>
<keyword evidence="11" id="KW-0406">Ion transport</keyword>
<dbReference type="FunFam" id="2.60.120.10:FF:000024">
    <property type="entry name" value="Cyclic nucleotide-gated ion channel 1"/>
    <property type="match status" value="1"/>
</dbReference>
<evidence type="ECO:0000256" key="8">
    <source>
        <dbReference type="ARBA" id="ARBA00022860"/>
    </source>
</evidence>
<dbReference type="SUPFAM" id="SSF51206">
    <property type="entry name" value="cAMP-binding domain-like"/>
    <property type="match status" value="1"/>
</dbReference>
<protein>
    <recommendedName>
        <fullName evidence="16">Cyclic nucleotide-binding domain-containing protein</fullName>
    </recommendedName>
</protein>
<keyword evidence="4" id="KW-1003">Cell membrane</keyword>
<dbReference type="PROSITE" id="PS50042">
    <property type="entry name" value="CNMP_BINDING_3"/>
    <property type="match status" value="1"/>
</dbReference>
<keyword evidence="6" id="KW-0116">cAMP-binding</keyword>
<dbReference type="PANTHER" id="PTHR45651">
    <property type="entry name" value="CYCLIC NUCLEOTIDE-GATED ION CHANNEL 15-RELATED-RELATED"/>
    <property type="match status" value="1"/>
</dbReference>
<dbReference type="InterPro" id="IPR018490">
    <property type="entry name" value="cNMP-bd_dom_sf"/>
</dbReference>
<feature type="domain" description="Cyclic nucleotide-binding" evidence="16">
    <location>
        <begin position="121"/>
        <end position="244"/>
    </location>
</feature>
<keyword evidence="13" id="KW-0114">cAMP</keyword>
<keyword evidence="12" id="KW-0472">Membrane</keyword>
<keyword evidence="7" id="KW-0812">Transmembrane</keyword>
<dbReference type="Gene3D" id="2.60.120.10">
    <property type="entry name" value="Jelly Rolls"/>
    <property type="match status" value="1"/>
</dbReference>
<organism evidence="17 18">
    <name type="scientific">Arabis alpina</name>
    <name type="common">Alpine rock-cress</name>
    <dbReference type="NCBI Taxonomy" id="50452"/>
    <lineage>
        <taxon>Eukaryota</taxon>
        <taxon>Viridiplantae</taxon>
        <taxon>Streptophyta</taxon>
        <taxon>Embryophyta</taxon>
        <taxon>Tracheophyta</taxon>
        <taxon>Spermatophyta</taxon>
        <taxon>Magnoliopsida</taxon>
        <taxon>eudicotyledons</taxon>
        <taxon>Gunneridae</taxon>
        <taxon>Pentapetalae</taxon>
        <taxon>rosids</taxon>
        <taxon>malvids</taxon>
        <taxon>Brassicales</taxon>
        <taxon>Brassicaceae</taxon>
        <taxon>Arabideae</taxon>
        <taxon>Arabis</taxon>
    </lineage>
</organism>
<dbReference type="Gramene" id="KFK25719">
    <property type="protein sequence ID" value="KFK25719"/>
    <property type="gene ID" value="AALP_AA8G150800"/>
</dbReference>